<protein>
    <submittedName>
        <fullName evidence="6">LysR family transcriptional regulator</fullName>
    </submittedName>
</protein>
<dbReference type="PANTHER" id="PTHR30126">
    <property type="entry name" value="HTH-TYPE TRANSCRIPTIONAL REGULATOR"/>
    <property type="match status" value="1"/>
</dbReference>
<dbReference type="SUPFAM" id="SSF53850">
    <property type="entry name" value="Periplasmic binding protein-like II"/>
    <property type="match status" value="1"/>
</dbReference>
<dbReference type="RefSeq" id="WP_162448576.1">
    <property type="nucleotide sequence ID" value="NZ_WLZY01000001.1"/>
</dbReference>
<evidence type="ECO:0000256" key="3">
    <source>
        <dbReference type="ARBA" id="ARBA00023125"/>
    </source>
</evidence>
<evidence type="ECO:0000313" key="6">
    <source>
        <dbReference type="EMBL" id="NDL55916.1"/>
    </source>
</evidence>
<evidence type="ECO:0000259" key="5">
    <source>
        <dbReference type="PROSITE" id="PS50931"/>
    </source>
</evidence>
<evidence type="ECO:0000256" key="1">
    <source>
        <dbReference type="ARBA" id="ARBA00009437"/>
    </source>
</evidence>
<comment type="similarity">
    <text evidence="1">Belongs to the LysR transcriptional regulatory family.</text>
</comment>
<dbReference type="PROSITE" id="PS50931">
    <property type="entry name" value="HTH_LYSR"/>
    <property type="match status" value="1"/>
</dbReference>
<sequence>MTMNLTYLRAFDAVAEAGSFVGAAAALHVTQPTLSEQVKALERKYGVALFDRRGRGVVLTPLGHELRAISRRLFDLESEAHQCLADAGQLRSGLLRLGTDGPVHIMPLLAAFRERYPGVDVALSTGNGESIRAALLANEIDLAVIANVEADPRLVTAPLREGRVVAIVAHDHPLAEQDSVSPAELAAERLVTREYGSVTQRIFHEAWCETEHILDDIFQVDSREALHAAVAAGLGIGVVDEVELPGDPRVVRLPIDGLDLRVIESVVCWADRFDIRVVRAGWELALEIAARDH</sequence>
<keyword evidence="7" id="KW-1185">Reference proteome</keyword>
<dbReference type="FunFam" id="1.10.10.10:FF:000001">
    <property type="entry name" value="LysR family transcriptional regulator"/>
    <property type="match status" value="1"/>
</dbReference>
<dbReference type="InterPro" id="IPR005119">
    <property type="entry name" value="LysR_subst-bd"/>
</dbReference>
<dbReference type="Gene3D" id="1.10.10.10">
    <property type="entry name" value="Winged helix-like DNA-binding domain superfamily/Winged helix DNA-binding domain"/>
    <property type="match status" value="1"/>
</dbReference>
<dbReference type="Gene3D" id="3.40.190.290">
    <property type="match status" value="1"/>
</dbReference>
<dbReference type="PRINTS" id="PR00039">
    <property type="entry name" value="HTHLYSR"/>
</dbReference>
<proteinExistence type="inferred from homology"/>
<dbReference type="CDD" id="cd05466">
    <property type="entry name" value="PBP2_LTTR_substrate"/>
    <property type="match status" value="1"/>
</dbReference>
<name>A0A7K3LY08_9ACTN</name>
<keyword evidence="4" id="KW-0804">Transcription</keyword>
<dbReference type="Pfam" id="PF03466">
    <property type="entry name" value="LysR_substrate"/>
    <property type="match status" value="1"/>
</dbReference>
<dbReference type="SUPFAM" id="SSF46785">
    <property type="entry name" value="Winged helix' DNA-binding domain"/>
    <property type="match status" value="1"/>
</dbReference>
<feature type="domain" description="HTH lysR-type" evidence="5">
    <location>
        <begin position="3"/>
        <end position="60"/>
    </location>
</feature>
<accession>A0A7K3LY08</accession>
<keyword evidence="2" id="KW-0805">Transcription regulation</keyword>
<comment type="caution">
    <text evidence="6">The sequence shown here is derived from an EMBL/GenBank/DDBJ whole genome shotgun (WGS) entry which is preliminary data.</text>
</comment>
<evidence type="ECO:0000256" key="4">
    <source>
        <dbReference type="ARBA" id="ARBA00023163"/>
    </source>
</evidence>
<dbReference type="InterPro" id="IPR000847">
    <property type="entry name" value="LysR_HTH_N"/>
</dbReference>
<evidence type="ECO:0000313" key="7">
    <source>
        <dbReference type="Proteomes" id="UP000460435"/>
    </source>
</evidence>
<keyword evidence="3" id="KW-0238">DNA-binding</keyword>
<dbReference type="Pfam" id="PF00126">
    <property type="entry name" value="HTH_1"/>
    <property type="match status" value="1"/>
</dbReference>
<evidence type="ECO:0000256" key="2">
    <source>
        <dbReference type="ARBA" id="ARBA00023015"/>
    </source>
</evidence>
<organism evidence="6 7">
    <name type="scientific">Phytoactinopolyspora mesophila</name>
    <dbReference type="NCBI Taxonomy" id="2650750"/>
    <lineage>
        <taxon>Bacteria</taxon>
        <taxon>Bacillati</taxon>
        <taxon>Actinomycetota</taxon>
        <taxon>Actinomycetes</taxon>
        <taxon>Jiangellales</taxon>
        <taxon>Jiangellaceae</taxon>
        <taxon>Phytoactinopolyspora</taxon>
    </lineage>
</organism>
<dbReference type="InterPro" id="IPR036390">
    <property type="entry name" value="WH_DNA-bd_sf"/>
</dbReference>
<dbReference type="AlphaFoldDB" id="A0A7K3LY08"/>
<reference evidence="6 7" key="1">
    <citation type="submission" date="2019-11" db="EMBL/GenBank/DDBJ databases">
        <authorList>
            <person name="Li X.-J."/>
            <person name="Feng X.-M."/>
        </authorList>
    </citation>
    <scope>NUCLEOTIDE SEQUENCE [LARGE SCALE GENOMIC DNA]</scope>
    <source>
        <strain evidence="6 7">XMNu-373</strain>
    </source>
</reference>
<dbReference type="GO" id="GO:0003700">
    <property type="term" value="F:DNA-binding transcription factor activity"/>
    <property type="evidence" value="ECO:0007669"/>
    <property type="project" value="InterPro"/>
</dbReference>
<dbReference type="PANTHER" id="PTHR30126:SF94">
    <property type="entry name" value="LYSR FAMILY TRANSCRIPTIONAL REGULATOR"/>
    <property type="match status" value="1"/>
</dbReference>
<dbReference type="Proteomes" id="UP000460435">
    <property type="component" value="Unassembled WGS sequence"/>
</dbReference>
<dbReference type="InterPro" id="IPR036388">
    <property type="entry name" value="WH-like_DNA-bd_sf"/>
</dbReference>
<gene>
    <name evidence="6" type="ORF">F7O44_02405</name>
</gene>
<dbReference type="GO" id="GO:0000976">
    <property type="term" value="F:transcription cis-regulatory region binding"/>
    <property type="evidence" value="ECO:0007669"/>
    <property type="project" value="TreeGrafter"/>
</dbReference>
<dbReference type="EMBL" id="WLZY01000001">
    <property type="protein sequence ID" value="NDL55916.1"/>
    <property type="molecule type" value="Genomic_DNA"/>
</dbReference>